<dbReference type="AlphaFoldDB" id="A0A0G1NPD8"/>
<sequence>MTERKLKFWGQSYLVRTDIEPFSTYIDNEFTPYLSESSIVDTEINVLLEKGPKEAIHLNRPRPESSIRVDGNKITVNYKPNLLAKLRYGCSPVEHPGVLAWLTYIVILFPLFSRYEKDGYVPVHGGLVRCDGRTILVVGRGGSGKSSLITMLLGGQNASFGGDNFVLLNPETQMVLPLVTAIHLEKKNPVHVEEIRSVGRTGDISRNIVRVVPKNVFTTPEHIDKIIILGESAKLNAQVLLNVMNNESILAAYREWFTKLNGNRLPRQMGEKDIAGLLNLAEGLPALRDMREHQLEEIVNRLNKKTW</sequence>
<accession>A0A0G1NPD8</accession>
<comment type="caution">
    <text evidence="1">The sequence shown here is derived from an EMBL/GenBank/DDBJ whole genome shotgun (WGS) entry which is preliminary data.</text>
</comment>
<reference evidence="1 2" key="1">
    <citation type="journal article" date="2015" name="Nature">
        <title>rRNA introns, odd ribosomes, and small enigmatic genomes across a large radiation of phyla.</title>
        <authorList>
            <person name="Brown C.T."/>
            <person name="Hug L.A."/>
            <person name="Thomas B.C."/>
            <person name="Sharon I."/>
            <person name="Castelle C.J."/>
            <person name="Singh A."/>
            <person name="Wilkins M.J."/>
            <person name="Williams K.H."/>
            <person name="Banfield J.F."/>
        </authorList>
    </citation>
    <scope>NUCLEOTIDE SEQUENCE [LARGE SCALE GENOMIC DNA]</scope>
</reference>
<gene>
    <name evidence="1" type="ORF">UX31_C0004G0005</name>
</gene>
<evidence type="ECO:0000313" key="1">
    <source>
        <dbReference type="EMBL" id="KKU22276.1"/>
    </source>
</evidence>
<name>A0A0G1NPD8_9BACT</name>
<dbReference type="EMBL" id="LCLS01000004">
    <property type="protein sequence ID" value="KKU22276.1"/>
    <property type="molecule type" value="Genomic_DNA"/>
</dbReference>
<dbReference type="SUPFAM" id="SSF53795">
    <property type="entry name" value="PEP carboxykinase-like"/>
    <property type="match status" value="1"/>
</dbReference>
<evidence type="ECO:0000313" key="2">
    <source>
        <dbReference type="Proteomes" id="UP000034107"/>
    </source>
</evidence>
<dbReference type="Proteomes" id="UP000034107">
    <property type="component" value="Unassembled WGS sequence"/>
</dbReference>
<proteinExistence type="predicted"/>
<protein>
    <submittedName>
        <fullName evidence="1">Uncharacterized protein</fullName>
    </submittedName>
</protein>
<dbReference type="InterPro" id="IPR027417">
    <property type="entry name" value="P-loop_NTPase"/>
</dbReference>
<dbReference type="Gene3D" id="3.40.50.300">
    <property type="entry name" value="P-loop containing nucleotide triphosphate hydrolases"/>
    <property type="match status" value="1"/>
</dbReference>
<organism evidence="1 2">
    <name type="scientific">Candidatus Nomurabacteria bacterium GW2011_GWA1_46_11</name>
    <dbReference type="NCBI Taxonomy" id="1618732"/>
    <lineage>
        <taxon>Bacteria</taxon>
        <taxon>Candidatus Nomuraibacteriota</taxon>
    </lineage>
</organism>